<evidence type="ECO:0000313" key="2">
    <source>
        <dbReference type="Proteomes" id="UP000007319"/>
    </source>
</evidence>
<dbReference type="AlphaFoldDB" id="A0A9P1JX71"/>
<evidence type="ECO:0000313" key="1">
    <source>
        <dbReference type="EMBL" id="CCD01494.1"/>
    </source>
</evidence>
<dbReference type="RefSeq" id="WP_014241839.1">
    <property type="nucleotide sequence ID" value="NC_016618.1"/>
</dbReference>
<dbReference type="SUPFAM" id="SSF52172">
    <property type="entry name" value="CheY-like"/>
    <property type="match status" value="1"/>
</dbReference>
<proteinExistence type="predicted"/>
<protein>
    <recommendedName>
        <fullName evidence="3">Response regulatory domain-containing protein</fullName>
    </recommendedName>
</protein>
<dbReference type="EMBL" id="HE577329">
    <property type="protein sequence ID" value="CCD01494.1"/>
    <property type="molecule type" value="Genomic_DNA"/>
</dbReference>
<dbReference type="KEGG" id="abs:AZOBR_p210158"/>
<dbReference type="InterPro" id="IPR011006">
    <property type="entry name" value="CheY-like_superfamily"/>
</dbReference>
<dbReference type="Proteomes" id="UP000007319">
    <property type="component" value="Plasmid AZOBR_p2"/>
</dbReference>
<organism evidence="1 2">
    <name type="scientific">Azospirillum baldaniorum</name>
    <dbReference type="NCBI Taxonomy" id="1064539"/>
    <lineage>
        <taxon>Bacteria</taxon>
        <taxon>Pseudomonadati</taxon>
        <taxon>Pseudomonadota</taxon>
        <taxon>Alphaproteobacteria</taxon>
        <taxon>Rhodospirillales</taxon>
        <taxon>Azospirillaceae</taxon>
        <taxon>Azospirillum</taxon>
    </lineage>
</organism>
<evidence type="ECO:0008006" key="3">
    <source>
        <dbReference type="Google" id="ProtNLM"/>
    </source>
</evidence>
<reference evidence="1 2" key="1">
    <citation type="journal article" date="2011" name="PLoS Genet.">
        <title>Azospirillum genomes reveal transition of bacteria from aquatic to terrestrial environments.</title>
        <authorList>
            <person name="Wisniewski-Dye F."/>
            <person name="Borziak K."/>
            <person name="Khalsa-Moyers G."/>
            <person name="Alexandre G."/>
            <person name="Sukharnikov L.O."/>
            <person name="Wuichet K."/>
            <person name="Hurst G.B."/>
            <person name="McDonald W.H."/>
            <person name="Robertson J.S."/>
            <person name="Barbe V."/>
            <person name="Calteau A."/>
            <person name="Rouy Z."/>
            <person name="Mangenot S."/>
            <person name="Prigent-Combaret C."/>
            <person name="Normand P."/>
            <person name="Boyer M."/>
            <person name="Siguier P."/>
            <person name="Dessaux Y."/>
            <person name="Elmerich C."/>
            <person name="Condemine G."/>
            <person name="Krishnen G."/>
            <person name="Kennedy I."/>
            <person name="Paterson A.H."/>
            <person name="Gonzalez V."/>
            <person name="Mavingui P."/>
            <person name="Zhulin I.B."/>
        </authorList>
    </citation>
    <scope>NUCLEOTIDE SEQUENCE [LARGE SCALE GENOMIC DNA]</scope>
    <source>
        <strain evidence="1 2">Sp245</strain>
    </source>
</reference>
<name>A0A9P1JX71_9PROT</name>
<gene>
    <name evidence="1" type="ORF">AZOBR_p210158</name>
</gene>
<geneLocation type="plasmid" evidence="1 2">
    <name>AZOBR_p2</name>
</geneLocation>
<accession>A0A9P1JX71</accession>
<keyword evidence="1" id="KW-0614">Plasmid</keyword>
<sequence>MIGLDALAGIRQEFMPRVPSGARGAAVPPQPDGRTGGRTPIAVLLIDDRSLFGESLAAAINAFAPDVAVSHRRSAVALADLPAVLRGADVVLVSIGRADPAKGGVGQLLDALSGGGPHPPVAVLADRPGAAVTAAAARLGLRGVLSGRMPLAEVIAALRLIHGGGTVSPDPGPDPGADPG</sequence>
<keyword evidence="2" id="KW-1185">Reference proteome</keyword>